<proteinExistence type="predicted"/>
<gene>
    <name evidence="1" type="ORF">NHP190012_16680</name>
</gene>
<dbReference type="EMBL" id="AP024820">
    <property type="protein sequence ID" value="BCZ20026.1"/>
    <property type="molecule type" value="Genomic_DNA"/>
</dbReference>
<dbReference type="InterPro" id="IPR005368">
    <property type="entry name" value="UPF0175"/>
</dbReference>
<keyword evidence="2" id="KW-1185">Reference proteome</keyword>
<dbReference type="Proteomes" id="UP000826146">
    <property type="component" value="Plasmid pNHP190012_1"/>
</dbReference>
<dbReference type="Pfam" id="PF03683">
    <property type="entry name" value="UPF0175"/>
    <property type="match status" value="1"/>
</dbReference>
<keyword evidence="1" id="KW-0614">Plasmid</keyword>
<accession>A0ABN6I8U6</accession>
<dbReference type="RefSeq" id="WP_221272652.1">
    <property type="nucleotide sequence ID" value="NZ_AP024820.1"/>
</dbReference>
<evidence type="ECO:0000313" key="2">
    <source>
        <dbReference type="Proteomes" id="UP000826146"/>
    </source>
</evidence>
<sequence>MKTIQLSVPDEMATLIGDADEQTQILQKALLLYPRIKDQSISYGRAAEILGMKKLDLLDIYGQIGIPIIDYSVAEAQADLECLRKILRTKPH</sequence>
<reference evidence="1 2" key="1">
    <citation type="submission" date="2021-07" db="EMBL/GenBank/DDBJ databases">
        <title>Novel Helicobacter sp. Isolated from a cat.</title>
        <authorList>
            <person name="Rimbara E."/>
            <person name="Suzuki M."/>
        </authorList>
    </citation>
    <scope>NUCLEOTIDE SEQUENCE [LARGE SCALE GENOMIC DNA]</scope>
    <source>
        <strain evidence="2">NHP19-012</strain>
        <plasmid evidence="1 2">pNHP190012_1</plasmid>
    </source>
</reference>
<organism evidence="1 2">
    <name type="scientific">Helicobacter gastrofelis</name>
    <dbReference type="NCBI Taxonomy" id="2849642"/>
    <lineage>
        <taxon>Bacteria</taxon>
        <taxon>Pseudomonadati</taxon>
        <taxon>Campylobacterota</taxon>
        <taxon>Epsilonproteobacteria</taxon>
        <taxon>Campylobacterales</taxon>
        <taxon>Helicobacteraceae</taxon>
        <taxon>Helicobacter</taxon>
    </lineage>
</organism>
<name>A0ABN6I8U6_9HELI</name>
<geneLocation type="plasmid" evidence="1 2">
    <name>pNHP190012_1</name>
</geneLocation>
<protein>
    <submittedName>
        <fullName evidence="1">Uncharacterized protein</fullName>
    </submittedName>
</protein>
<evidence type="ECO:0000313" key="1">
    <source>
        <dbReference type="EMBL" id="BCZ20026.1"/>
    </source>
</evidence>